<evidence type="ECO:0000259" key="2">
    <source>
        <dbReference type="Pfam" id="PF01757"/>
    </source>
</evidence>
<gene>
    <name evidence="3" type="ORF">HHL09_00255</name>
</gene>
<dbReference type="Proteomes" id="UP000501812">
    <property type="component" value="Chromosome"/>
</dbReference>
<protein>
    <submittedName>
        <fullName evidence="3">Acyltransferase</fullName>
    </submittedName>
</protein>
<feature type="domain" description="Acyltransferase 3" evidence="2">
    <location>
        <begin position="4"/>
        <end position="328"/>
    </location>
</feature>
<feature type="transmembrane region" description="Helical" evidence="1">
    <location>
        <begin position="81"/>
        <end position="99"/>
    </location>
</feature>
<dbReference type="GO" id="GO:0016020">
    <property type="term" value="C:membrane"/>
    <property type="evidence" value="ECO:0007669"/>
    <property type="project" value="TreeGrafter"/>
</dbReference>
<dbReference type="PANTHER" id="PTHR23028">
    <property type="entry name" value="ACETYLTRANSFERASE"/>
    <property type="match status" value="1"/>
</dbReference>
<dbReference type="KEGG" id="luo:HHL09_00255"/>
<feature type="transmembrane region" description="Helical" evidence="1">
    <location>
        <begin position="180"/>
        <end position="201"/>
    </location>
</feature>
<keyword evidence="1" id="KW-0472">Membrane</keyword>
<keyword evidence="3" id="KW-0012">Acyltransferase</keyword>
<dbReference type="EMBL" id="CP051774">
    <property type="protein sequence ID" value="QJE94280.1"/>
    <property type="molecule type" value="Genomic_DNA"/>
</dbReference>
<keyword evidence="4" id="KW-1185">Reference proteome</keyword>
<name>A0A858RD89_9BACT</name>
<dbReference type="PANTHER" id="PTHR23028:SF53">
    <property type="entry name" value="ACYL_TRANSF_3 DOMAIN-CONTAINING PROTEIN"/>
    <property type="match status" value="1"/>
</dbReference>
<organism evidence="3 4">
    <name type="scientific">Luteolibacter luteus</name>
    <dbReference type="NCBI Taxonomy" id="2728835"/>
    <lineage>
        <taxon>Bacteria</taxon>
        <taxon>Pseudomonadati</taxon>
        <taxon>Verrucomicrobiota</taxon>
        <taxon>Verrucomicrobiia</taxon>
        <taxon>Verrucomicrobiales</taxon>
        <taxon>Verrucomicrobiaceae</taxon>
        <taxon>Luteolibacter</taxon>
    </lineage>
</organism>
<dbReference type="RefSeq" id="WP_169452501.1">
    <property type="nucleotide sequence ID" value="NZ_CP051774.1"/>
</dbReference>
<feature type="transmembrane region" description="Helical" evidence="1">
    <location>
        <begin position="156"/>
        <end position="174"/>
    </location>
</feature>
<sequence length="359" mass="39822">MILNLQILRAIAAVLVILAHLKFVLPAAAGQLPELLHGAGLSCGVDLFFVLSGFVIAHTALKSDPGWKQFLTNRIIRVMPLYWLATLPFLIPAVTKAVAKGDLPFRTIWNSIFLVPVLDKLGINDPAHPFGWTLSFEMWFYVLFSLLLVALPARKVPWALIAIFAVSAPLPFLWKLSWKFPYFAFHPMCWEFAMGCGAYLLTRKARLGPKTALAMLVLGTGLLLSTALLFEYLGWHNSIRMVPVLSAQRALFWGVPAFLIVVSCVWCEPLLPKRNPVVRLLVELGAASYAIYLVQPLVFRFLRTMSAPLGSVHWLAGAVACTLLCCAAGWVVHRLVELPLTAWLRSTVRRREAAVQATA</sequence>
<evidence type="ECO:0000313" key="4">
    <source>
        <dbReference type="Proteomes" id="UP000501812"/>
    </source>
</evidence>
<dbReference type="GO" id="GO:0016747">
    <property type="term" value="F:acyltransferase activity, transferring groups other than amino-acyl groups"/>
    <property type="evidence" value="ECO:0007669"/>
    <property type="project" value="InterPro"/>
</dbReference>
<feature type="transmembrane region" description="Helical" evidence="1">
    <location>
        <begin position="39"/>
        <end position="61"/>
    </location>
</feature>
<dbReference type="GO" id="GO:0000271">
    <property type="term" value="P:polysaccharide biosynthetic process"/>
    <property type="evidence" value="ECO:0007669"/>
    <property type="project" value="TreeGrafter"/>
</dbReference>
<dbReference type="Pfam" id="PF01757">
    <property type="entry name" value="Acyl_transf_3"/>
    <property type="match status" value="1"/>
</dbReference>
<keyword evidence="3" id="KW-0808">Transferase</keyword>
<feature type="transmembrane region" description="Helical" evidence="1">
    <location>
        <begin position="280"/>
        <end position="302"/>
    </location>
</feature>
<dbReference type="InterPro" id="IPR002656">
    <property type="entry name" value="Acyl_transf_3_dom"/>
</dbReference>
<feature type="transmembrane region" description="Helical" evidence="1">
    <location>
        <begin position="130"/>
        <end position="149"/>
    </location>
</feature>
<keyword evidence="1" id="KW-0812">Transmembrane</keyword>
<feature type="transmembrane region" description="Helical" evidence="1">
    <location>
        <begin position="213"/>
        <end position="230"/>
    </location>
</feature>
<evidence type="ECO:0000256" key="1">
    <source>
        <dbReference type="SAM" id="Phobius"/>
    </source>
</evidence>
<dbReference type="InterPro" id="IPR050879">
    <property type="entry name" value="Acyltransferase_3"/>
</dbReference>
<evidence type="ECO:0000313" key="3">
    <source>
        <dbReference type="EMBL" id="QJE94280.1"/>
    </source>
</evidence>
<feature type="transmembrane region" description="Helical" evidence="1">
    <location>
        <begin position="314"/>
        <end position="336"/>
    </location>
</feature>
<feature type="transmembrane region" description="Helical" evidence="1">
    <location>
        <begin position="250"/>
        <end position="268"/>
    </location>
</feature>
<dbReference type="AlphaFoldDB" id="A0A858RD89"/>
<accession>A0A858RD89</accession>
<keyword evidence="1" id="KW-1133">Transmembrane helix</keyword>
<reference evidence="3 4" key="1">
    <citation type="submission" date="2020-04" db="EMBL/GenBank/DDBJ databases">
        <title>Luteolibacter sp. G-1-1-1 isolated from soil.</title>
        <authorList>
            <person name="Dahal R.H."/>
        </authorList>
    </citation>
    <scope>NUCLEOTIDE SEQUENCE [LARGE SCALE GENOMIC DNA]</scope>
    <source>
        <strain evidence="3 4">G-1-1-1</strain>
    </source>
</reference>
<proteinExistence type="predicted"/>